<dbReference type="PANTHER" id="PTHR33516">
    <property type="entry name" value="LEXA REPRESSOR"/>
    <property type="match status" value="1"/>
</dbReference>
<dbReference type="GO" id="GO:0009432">
    <property type="term" value="P:SOS response"/>
    <property type="evidence" value="ECO:0007669"/>
    <property type="project" value="UniProtKB-KW"/>
</dbReference>
<dbReference type="EMBL" id="JAQNCK010000015">
    <property type="protein sequence ID" value="MDC0828353.1"/>
    <property type="molecule type" value="Genomic_DNA"/>
</dbReference>
<keyword evidence="5" id="KW-0234">DNA repair</keyword>
<dbReference type="Pfam" id="PF00717">
    <property type="entry name" value="Peptidase_S24"/>
    <property type="match status" value="1"/>
</dbReference>
<dbReference type="SUPFAM" id="SSF51306">
    <property type="entry name" value="LexA/Signal peptidase"/>
    <property type="match status" value="1"/>
</dbReference>
<dbReference type="RefSeq" id="WP_195191418.1">
    <property type="nucleotide sequence ID" value="NZ_JADMUL010000019.1"/>
</dbReference>
<dbReference type="InterPro" id="IPR010982">
    <property type="entry name" value="Lambda_DNA-bd_dom_sf"/>
</dbReference>
<evidence type="ECO:0000313" key="9">
    <source>
        <dbReference type="EMBL" id="MDC0828353.1"/>
    </source>
</evidence>
<evidence type="ECO:0000259" key="8">
    <source>
        <dbReference type="PROSITE" id="PS50943"/>
    </source>
</evidence>
<dbReference type="Gene3D" id="1.10.260.40">
    <property type="entry name" value="lambda repressor-like DNA-binding domains"/>
    <property type="match status" value="1"/>
</dbReference>
<dbReference type="AlphaFoldDB" id="A0AAW6FTL8"/>
<keyword evidence="3 7" id="KW-0378">Hydrolase</keyword>
<proteinExistence type="inferred from homology"/>
<comment type="caution">
    <text evidence="9">The sequence shown here is derived from an EMBL/GenBank/DDBJ whole genome shotgun (WGS) entry which is preliminary data.</text>
</comment>
<dbReference type="PANTHER" id="PTHR33516:SF2">
    <property type="entry name" value="LEXA REPRESSOR-RELATED"/>
    <property type="match status" value="1"/>
</dbReference>
<dbReference type="CDD" id="cd06529">
    <property type="entry name" value="S24_LexA-like"/>
    <property type="match status" value="1"/>
</dbReference>
<accession>A0AAW6FTL8</accession>
<protein>
    <submittedName>
        <fullName evidence="9">Helix-turn-helix domain-containing protein</fullName>
    </submittedName>
</protein>
<dbReference type="InterPro" id="IPR006197">
    <property type="entry name" value="Peptidase_S24_LexA"/>
</dbReference>
<dbReference type="GO" id="GO:0006355">
    <property type="term" value="P:regulation of DNA-templated transcription"/>
    <property type="evidence" value="ECO:0007669"/>
    <property type="project" value="InterPro"/>
</dbReference>
<dbReference type="InterPro" id="IPR039418">
    <property type="entry name" value="LexA-like"/>
</dbReference>
<dbReference type="SUPFAM" id="SSF47413">
    <property type="entry name" value="lambda repressor-like DNA-binding domains"/>
    <property type="match status" value="1"/>
</dbReference>
<dbReference type="GO" id="GO:0003677">
    <property type="term" value="F:DNA binding"/>
    <property type="evidence" value="ECO:0007669"/>
    <property type="project" value="InterPro"/>
</dbReference>
<dbReference type="CDD" id="cd00093">
    <property type="entry name" value="HTH_XRE"/>
    <property type="match status" value="1"/>
</dbReference>
<dbReference type="Gene3D" id="2.10.109.10">
    <property type="entry name" value="Umud Fragment, subunit A"/>
    <property type="match status" value="1"/>
</dbReference>
<dbReference type="PRINTS" id="PR00726">
    <property type="entry name" value="LEXASERPTASE"/>
</dbReference>
<comment type="similarity">
    <text evidence="1 7">Belongs to the peptidase S24 family.</text>
</comment>
<gene>
    <name evidence="9" type="ORF">POG00_06450</name>
</gene>
<reference evidence="9" key="1">
    <citation type="submission" date="2023-01" db="EMBL/GenBank/DDBJ databases">
        <title>Human gut microbiome strain richness.</title>
        <authorList>
            <person name="Chen-Liaw A."/>
        </authorList>
    </citation>
    <scope>NUCLEOTIDE SEQUENCE</scope>
    <source>
        <strain evidence="9">D55st1_G4_D55t1_190419</strain>
    </source>
</reference>
<evidence type="ECO:0000256" key="3">
    <source>
        <dbReference type="ARBA" id="ARBA00022801"/>
    </source>
</evidence>
<evidence type="ECO:0000256" key="6">
    <source>
        <dbReference type="ARBA" id="ARBA00023236"/>
    </source>
</evidence>
<dbReference type="InterPro" id="IPR050077">
    <property type="entry name" value="LexA_repressor"/>
</dbReference>
<dbReference type="InterPro" id="IPR001387">
    <property type="entry name" value="Cro/C1-type_HTH"/>
</dbReference>
<name>A0AAW6FTL8_9FIRM</name>
<feature type="domain" description="HTH cro/C1-type" evidence="8">
    <location>
        <begin position="7"/>
        <end position="62"/>
    </location>
</feature>
<keyword evidence="2" id="KW-0227">DNA damage</keyword>
<evidence type="ECO:0000256" key="1">
    <source>
        <dbReference type="ARBA" id="ARBA00007484"/>
    </source>
</evidence>
<evidence type="ECO:0000256" key="7">
    <source>
        <dbReference type="RuleBase" id="RU003991"/>
    </source>
</evidence>
<organism evidence="9 10">
    <name type="scientific">Faecalitalea cylindroides</name>
    <dbReference type="NCBI Taxonomy" id="39483"/>
    <lineage>
        <taxon>Bacteria</taxon>
        <taxon>Bacillati</taxon>
        <taxon>Bacillota</taxon>
        <taxon>Erysipelotrichia</taxon>
        <taxon>Erysipelotrichales</taxon>
        <taxon>Erysipelotrichaceae</taxon>
        <taxon>Faecalitalea</taxon>
    </lineage>
</organism>
<keyword evidence="6" id="KW-0742">SOS response</keyword>
<evidence type="ECO:0000313" key="10">
    <source>
        <dbReference type="Proteomes" id="UP001220658"/>
    </source>
</evidence>
<dbReference type="Proteomes" id="UP001220658">
    <property type="component" value="Unassembled WGS sequence"/>
</dbReference>
<keyword evidence="4 7" id="KW-0068">Autocatalytic cleavage</keyword>
<evidence type="ECO:0000256" key="4">
    <source>
        <dbReference type="ARBA" id="ARBA00022813"/>
    </source>
</evidence>
<dbReference type="InterPro" id="IPR015927">
    <property type="entry name" value="Peptidase_S24_S26A/B/C"/>
</dbReference>
<evidence type="ECO:0000256" key="2">
    <source>
        <dbReference type="ARBA" id="ARBA00022763"/>
    </source>
</evidence>
<evidence type="ECO:0000256" key="5">
    <source>
        <dbReference type="ARBA" id="ARBA00023204"/>
    </source>
</evidence>
<sequence>MIFKKLLVQYEVEHNLSHEQMAKLCGVSRATYFRWLAGSTKLRTRTKENVANVLGITNINEVLEESENYKPILGTTRAGYDMYAEQDIQGYIKVTNEDSKNGDYFLRVEGDSMEGSHIYDGDLIYVQQCDSVPSGSIAVVLIGDEATVKKVIYKNDLMILEASNPKYESKYFTSKEVDELPIRILGRVKFVRTDF</sequence>
<dbReference type="SMART" id="SM00530">
    <property type="entry name" value="HTH_XRE"/>
    <property type="match status" value="1"/>
</dbReference>
<dbReference type="PROSITE" id="PS50943">
    <property type="entry name" value="HTH_CROC1"/>
    <property type="match status" value="1"/>
</dbReference>
<dbReference type="Pfam" id="PF01381">
    <property type="entry name" value="HTH_3"/>
    <property type="match status" value="1"/>
</dbReference>
<dbReference type="GO" id="GO:0016787">
    <property type="term" value="F:hydrolase activity"/>
    <property type="evidence" value="ECO:0007669"/>
    <property type="project" value="UniProtKB-KW"/>
</dbReference>
<dbReference type="GO" id="GO:0006281">
    <property type="term" value="P:DNA repair"/>
    <property type="evidence" value="ECO:0007669"/>
    <property type="project" value="UniProtKB-KW"/>
</dbReference>
<dbReference type="InterPro" id="IPR036286">
    <property type="entry name" value="LexA/Signal_pep-like_sf"/>
</dbReference>